<gene>
    <name evidence="5" type="ORF">AACH10_21345</name>
</gene>
<organism evidence="5 6">
    <name type="scientific">Pseudaquabacterium inlustre</name>
    <dbReference type="NCBI Taxonomy" id="2984192"/>
    <lineage>
        <taxon>Bacteria</taxon>
        <taxon>Pseudomonadati</taxon>
        <taxon>Pseudomonadota</taxon>
        <taxon>Betaproteobacteria</taxon>
        <taxon>Burkholderiales</taxon>
        <taxon>Sphaerotilaceae</taxon>
        <taxon>Pseudaquabacterium</taxon>
    </lineage>
</organism>
<comment type="cofactor">
    <cofactor evidence="1">
        <name>a divalent metal cation</name>
        <dbReference type="ChEBI" id="CHEBI:60240"/>
    </cofactor>
</comment>
<accession>A0ABU9CLW2</accession>
<dbReference type="CDD" id="cd16841">
    <property type="entry name" value="RraA_family"/>
    <property type="match status" value="1"/>
</dbReference>
<dbReference type="InterPro" id="IPR005493">
    <property type="entry name" value="RraA/RraA-like"/>
</dbReference>
<name>A0ABU9CLW2_9BURK</name>
<keyword evidence="6" id="KW-1185">Reference proteome</keyword>
<evidence type="ECO:0000256" key="3">
    <source>
        <dbReference type="ARBA" id="ARBA00029596"/>
    </source>
</evidence>
<comment type="caution">
    <text evidence="5">The sequence shown here is derived from an EMBL/GenBank/DDBJ whole genome shotgun (WGS) entry which is preliminary data.</text>
</comment>
<dbReference type="Proteomes" id="UP001365405">
    <property type="component" value="Unassembled WGS sequence"/>
</dbReference>
<dbReference type="InterPro" id="IPR036704">
    <property type="entry name" value="RraA/RraA-like_sf"/>
</dbReference>
<proteinExistence type="predicted"/>
<dbReference type="Pfam" id="PF03737">
    <property type="entry name" value="RraA-like"/>
    <property type="match status" value="1"/>
</dbReference>
<evidence type="ECO:0000313" key="6">
    <source>
        <dbReference type="Proteomes" id="UP001365405"/>
    </source>
</evidence>
<dbReference type="SUPFAM" id="SSF89562">
    <property type="entry name" value="RraA-like"/>
    <property type="match status" value="1"/>
</dbReference>
<sequence length="233" mass="23718">MSQAAAWLPDVIKTIERVDPAVVEQAGQFPSSILADVAGRRGALSGRIAPLAPSMRVAGSAITVEVRPGDNLMIHVALAIAQPGDVIVVDGKGDLSSALMGEIMSQQAKALGIAGVVIDGAVRDSEAICALGFPMYAAGLNPNGPTKSVAGRVNHPISIGGVTVNPGDLIVGDADGITVVERSKAASLLPLAVEKVAAETKRIADIRSGKQLRPGWLDGALRAAGVLKDGESL</sequence>
<dbReference type="PANTHER" id="PTHR33254:SF4">
    <property type="entry name" value="4-HYDROXY-4-METHYL-2-OXOGLUTARATE ALDOLASE 3-RELATED"/>
    <property type="match status" value="1"/>
</dbReference>
<dbReference type="Gene3D" id="3.50.30.40">
    <property type="entry name" value="Ribonuclease E inhibitor RraA/RraA-like"/>
    <property type="match status" value="1"/>
</dbReference>
<evidence type="ECO:0000256" key="4">
    <source>
        <dbReference type="ARBA" id="ARBA00030169"/>
    </source>
</evidence>
<dbReference type="EMBL" id="JBBUTH010000010">
    <property type="protein sequence ID" value="MEK8052810.1"/>
    <property type="molecule type" value="Genomic_DNA"/>
</dbReference>
<reference evidence="5 6" key="1">
    <citation type="submission" date="2024-04" db="EMBL/GenBank/DDBJ databases">
        <title>Novel species of the genus Ideonella isolated from streams.</title>
        <authorList>
            <person name="Lu H."/>
        </authorList>
    </citation>
    <scope>NUCLEOTIDE SEQUENCE [LARGE SCALE GENOMIC DNA]</scope>
    <source>
        <strain evidence="5 6">DXS22W</strain>
    </source>
</reference>
<protein>
    <recommendedName>
        <fullName evidence="2">Putative 4-hydroxy-4-methyl-2-oxoglutarate aldolase</fullName>
    </recommendedName>
    <alternativeName>
        <fullName evidence="3">Regulator of ribonuclease activity homolog</fullName>
    </alternativeName>
    <alternativeName>
        <fullName evidence="4">RraA-like protein</fullName>
    </alternativeName>
</protein>
<dbReference type="RefSeq" id="WP_341412534.1">
    <property type="nucleotide sequence ID" value="NZ_JBBUTH010000010.1"/>
</dbReference>
<evidence type="ECO:0000313" key="5">
    <source>
        <dbReference type="EMBL" id="MEK8052810.1"/>
    </source>
</evidence>
<dbReference type="PANTHER" id="PTHR33254">
    <property type="entry name" value="4-HYDROXY-4-METHYL-2-OXOGLUTARATE ALDOLASE 3-RELATED"/>
    <property type="match status" value="1"/>
</dbReference>
<evidence type="ECO:0000256" key="2">
    <source>
        <dbReference type="ARBA" id="ARBA00016549"/>
    </source>
</evidence>
<evidence type="ECO:0000256" key="1">
    <source>
        <dbReference type="ARBA" id="ARBA00001968"/>
    </source>
</evidence>